<evidence type="ECO:0000259" key="3">
    <source>
        <dbReference type="PROSITE" id="PS50033"/>
    </source>
</evidence>
<dbReference type="SUPFAM" id="SSF54236">
    <property type="entry name" value="Ubiquitin-like"/>
    <property type="match status" value="1"/>
</dbReference>
<name>A0ABQ0DFH5_9EUKA</name>
<dbReference type="InterPro" id="IPR050730">
    <property type="entry name" value="UBX_domain-protein"/>
</dbReference>
<gene>
    <name evidence="4" type="ORF">ENUP19_0082G0145</name>
</gene>
<dbReference type="EMBL" id="BAAFRS010000082">
    <property type="protein sequence ID" value="GAB1221604.1"/>
    <property type="molecule type" value="Genomic_DNA"/>
</dbReference>
<accession>A0ABQ0DFH5</accession>
<evidence type="ECO:0000313" key="5">
    <source>
        <dbReference type="Proteomes" id="UP001628156"/>
    </source>
</evidence>
<proteinExistence type="predicted"/>
<evidence type="ECO:0000256" key="2">
    <source>
        <dbReference type="SAM" id="MobiDB-lite"/>
    </source>
</evidence>
<evidence type="ECO:0000313" key="4">
    <source>
        <dbReference type="EMBL" id="GAB1221604.1"/>
    </source>
</evidence>
<organism evidence="4 5">
    <name type="scientific">Entamoeba nuttalli</name>
    <dbReference type="NCBI Taxonomy" id="412467"/>
    <lineage>
        <taxon>Eukaryota</taxon>
        <taxon>Amoebozoa</taxon>
        <taxon>Evosea</taxon>
        <taxon>Archamoebae</taxon>
        <taxon>Mastigamoebida</taxon>
        <taxon>Entamoebidae</taxon>
        <taxon>Entamoeba</taxon>
    </lineage>
</organism>
<sequence length="347" mass="40585">MIRFKQKMWSNSSLTTIINDIKATNKIITFVVVQNINQSQAFIQSFETNLAPFLIQQGSYIMLFEEFDERLALLNLFLPEPVLSTSIIILNKFGVVLFQKDEAIDSSCIASTVLQLNSQINASKNLPTQQKIIREEKEEEEEDSTIQKDKKINEENKESLKEVTSVNEILRKLPPNHKQNMALFEIRKKQLNAEQQLIEKRRKEEQERYLKEQKEEEKKRKEEQENKEKAICEMNEIKKLKAIQNLETEERMKELQKIKTQKQMENITNSYNGIIKIKFRCHNGKSVIHEFYPTNSIQDIYEYVRSINYSKAFTITDMKGNNLPETNLSLKQAGINGSVILNINNQM</sequence>
<dbReference type="Pfam" id="PF00789">
    <property type="entry name" value="UBX"/>
    <property type="match status" value="1"/>
</dbReference>
<feature type="region of interest" description="Disordered" evidence="2">
    <location>
        <begin position="134"/>
        <end position="153"/>
    </location>
</feature>
<keyword evidence="5" id="KW-1185">Reference proteome</keyword>
<protein>
    <recommendedName>
        <fullName evidence="3">UBX domain-containing protein</fullName>
    </recommendedName>
</protein>
<dbReference type="PANTHER" id="PTHR23322">
    <property type="entry name" value="FAS-ASSOCIATED PROTEIN"/>
    <property type="match status" value="1"/>
</dbReference>
<dbReference type="PANTHER" id="PTHR23322:SF102">
    <property type="entry name" value="UBX DOMAIN-CONTAINING PROTEIN"/>
    <property type="match status" value="1"/>
</dbReference>
<evidence type="ECO:0000256" key="1">
    <source>
        <dbReference type="SAM" id="Coils"/>
    </source>
</evidence>
<dbReference type="Gene3D" id="3.10.20.90">
    <property type="entry name" value="Phosphatidylinositol 3-kinase Catalytic Subunit, Chain A, domain 1"/>
    <property type="match status" value="1"/>
</dbReference>
<dbReference type="InterPro" id="IPR001012">
    <property type="entry name" value="UBX_dom"/>
</dbReference>
<dbReference type="Proteomes" id="UP001628156">
    <property type="component" value="Unassembled WGS sequence"/>
</dbReference>
<feature type="coiled-coil region" evidence="1">
    <location>
        <begin position="186"/>
        <end position="265"/>
    </location>
</feature>
<keyword evidence="1" id="KW-0175">Coiled coil</keyword>
<comment type="caution">
    <text evidence="4">The sequence shown here is derived from an EMBL/GenBank/DDBJ whole genome shotgun (WGS) entry which is preliminary data.</text>
</comment>
<reference evidence="4 5" key="1">
    <citation type="journal article" date="2019" name="PLoS Negl. Trop. Dis.">
        <title>Whole genome sequencing of Entamoeba nuttalli reveals mammalian host-related molecular signatures and a novel octapeptide-repeat surface protein.</title>
        <authorList>
            <person name="Tanaka M."/>
            <person name="Makiuchi T."/>
            <person name="Komiyama T."/>
            <person name="Shiina T."/>
            <person name="Osaki K."/>
            <person name="Tachibana H."/>
        </authorList>
    </citation>
    <scope>NUCLEOTIDE SEQUENCE [LARGE SCALE GENOMIC DNA]</scope>
    <source>
        <strain evidence="4 5">P19-061405</strain>
    </source>
</reference>
<dbReference type="InterPro" id="IPR029071">
    <property type="entry name" value="Ubiquitin-like_domsf"/>
</dbReference>
<feature type="domain" description="UBX" evidence="3">
    <location>
        <begin position="270"/>
        <end position="306"/>
    </location>
</feature>
<dbReference type="PROSITE" id="PS50033">
    <property type="entry name" value="UBX"/>
    <property type="match status" value="1"/>
</dbReference>
<dbReference type="CDD" id="cd01767">
    <property type="entry name" value="UBX"/>
    <property type="match status" value="1"/>
</dbReference>